<dbReference type="Pfam" id="PF20251">
    <property type="entry name" value="Big_14"/>
    <property type="match status" value="1"/>
</dbReference>
<reference evidence="3" key="1">
    <citation type="submission" date="2022-05" db="EMBL/GenBank/DDBJ databases">
        <title>Comparative Genomics of Spacecraft Associated Microbes.</title>
        <authorList>
            <person name="Tran M.T."/>
            <person name="Wright A."/>
            <person name="Seuylemezian A."/>
            <person name="Eisen J."/>
            <person name="Coil D."/>
        </authorList>
    </citation>
    <scope>NUCLEOTIDE SEQUENCE</scope>
    <source>
        <strain evidence="3">214.1.1</strain>
    </source>
</reference>
<feature type="signal peptide" evidence="1">
    <location>
        <begin position="1"/>
        <end position="26"/>
    </location>
</feature>
<dbReference type="EMBL" id="JAMBOL010000013">
    <property type="protein sequence ID" value="MCM3715187.1"/>
    <property type="molecule type" value="Genomic_DNA"/>
</dbReference>
<evidence type="ECO:0000313" key="3">
    <source>
        <dbReference type="EMBL" id="MCM3715187.1"/>
    </source>
</evidence>
<dbReference type="Proteomes" id="UP001139179">
    <property type="component" value="Unassembled WGS sequence"/>
</dbReference>
<proteinExistence type="predicted"/>
<comment type="caution">
    <text evidence="3">The sequence shown here is derived from an EMBL/GenBank/DDBJ whole genome shotgun (WGS) entry which is preliminary data.</text>
</comment>
<evidence type="ECO:0000313" key="4">
    <source>
        <dbReference type="Proteomes" id="UP001139179"/>
    </source>
</evidence>
<dbReference type="InterPro" id="IPR046878">
    <property type="entry name" value="Big_14"/>
</dbReference>
<gene>
    <name evidence="3" type="ORF">M3202_13945</name>
</gene>
<sequence length="159" mass="17937">MSRSDFSQFCLALSLLLLSGCGGAHHSEAADWERSQIETVNSIDGVTMKAKEGTLSSTGLTVTFENSTDKQMIYGEYFLLEKNINGSWYEVPVSIGDNYGFDAIGYRLDSTTVLDWPVDWEWLYGSLDSGHYRIIKNILDFRQPGDYDKYDLAAEFTIE</sequence>
<dbReference type="AlphaFoldDB" id="A0A9X2DRP7"/>
<feature type="chain" id="PRO_5040732765" description="Bacterial Ig-like domain-containing protein" evidence="1">
    <location>
        <begin position="27"/>
        <end position="159"/>
    </location>
</feature>
<dbReference type="PROSITE" id="PS51257">
    <property type="entry name" value="PROKAR_LIPOPROTEIN"/>
    <property type="match status" value="1"/>
</dbReference>
<keyword evidence="4" id="KW-1185">Reference proteome</keyword>
<accession>A0A9X2DRP7</accession>
<evidence type="ECO:0000256" key="1">
    <source>
        <dbReference type="SAM" id="SignalP"/>
    </source>
</evidence>
<dbReference type="RefSeq" id="WP_251223947.1">
    <property type="nucleotide sequence ID" value="NZ_JAMBOL010000013.1"/>
</dbReference>
<organism evidence="3 4">
    <name type="scientific">Halalkalibacter oceani</name>
    <dbReference type="NCBI Taxonomy" id="1653776"/>
    <lineage>
        <taxon>Bacteria</taxon>
        <taxon>Bacillati</taxon>
        <taxon>Bacillota</taxon>
        <taxon>Bacilli</taxon>
        <taxon>Bacillales</taxon>
        <taxon>Bacillaceae</taxon>
        <taxon>Halalkalibacter</taxon>
    </lineage>
</organism>
<keyword evidence="1" id="KW-0732">Signal</keyword>
<protein>
    <recommendedName>
        <fullName evidence="2">Bacterial Ig-like domain-containing protein</fullName>
    </recommendedName>
</protein>
<name>A0A9X2DRP7_9BACI</name>
<feature type="domain" description="Bacterial Ig-like" evidence="2">
    <location>
        <begin position="44"/>
        <end position="157"/>
    </location>
</feature>
<evidence type="ECO:0000259" key="2">
    <source>
        <dbReference type="Pfam" id="PF20251"/>
    </source>
</evidence>